<reference evidence="8" key="1">
    <citation type="submission" date="2016-11" db="UniProtKB">
        <authorList>
            <consortium name="WormBaseParasite"/>
        </authorList>
    </citation>
    <scope>IDENTIFICATION</scope>
</reference>
<evidence type="ECO:0000256" key="2">
    <source>
        <dbReference type="ARBA" id="ARBA00022692"/>
    </source>
</evidence>
<evidence type="ECO:0000256" key="1">
    <source>
        <dbReference type="ARBA" id="ARBA00004141"/>
    </source>
</evidence>
<keyword evidence="3" id="KW-0864">Zinc transport</keyword>
<dbReference type="GO" id="GO:0005385">
    <property type="term" value="F:zinc ion transmembrane transporter activity"/>
    <property type="evidence" value="ECO:0007669"/>
    <property type="project" value="TreeGrafter"/>
</dbReference>
<protein>
    <submittedName>
        <fullName evidence="8">MARVEL domain-containing protein</fullName>
    </submittedName>
</protein>
<dbReference type="PANTHER" id="PTHR11562:SF17">
    <property type="entry name" value="RE54080P-RELATED"/>
    <property type="match status" value="1"/>
</dbReference>
<keyword evidence="4 6" id="KW-1133">Transmembrane helix</keyword>
<feature type="transmembrane region" description="Helical" evidence="6">
    <location>
        <begin position="120"/>
        <end position="141"/>
    </location>
</feature>
<keyword evidence="3" id="KW-0862">Zinc</keyword>
<dbReference type="Proteomes" id="UP000095287">
    <property type="component" value="Unplaced"/>
</dbReference>
<keyword evidence="7" id="KW-1185">Reference proteome</keyword>
<dbReference type="Gene3D" id="1.20.1510.10">
    <property type="entry name" value="Cation efflux protein transmembrane domain"/>
    <property type="match status" value="1"/>
</dbReference>
<dbReference type="InterPro" id="IPR050681">
    <property type="entry name" value="CDF/SLC30A"/>
</dbReference>
<dbReference type="AlphaFoldDB" id="A0A1I7Z7R0"/>
<evidence type="ECO:0000256" key="4">
    <source>
        <dbReference type="ARBA" id="ARBA00022989"/>
    </source>
</evidence>
<keyword evidence="2 6" id="KW-0812">Transmembrane</keyword>
<dbReference type="InterPro" id="IPR027469">
    <property type="entry name" value="Cation_efflux_TMD_sf"/>
</dbReference>
<evidence type="ECO:0000256" key="5">
    <source>
        <dbReference type="ARBA" id="ARBA00023136"/>
    </source>
</evidence>
<feature type="transmembrane region" description="Helical" evidence="6">
    <location>
        <begin position="34"/>
        <end position="56"/>
    </location>
</feature>
<evidence type="ECO:0000256" key="6">
    <source>
        <dbReference type="SAM" id="Phobius"/>
    </source>
</evidence>
<evidence type="ECO:0000256" key="3">
    <source>
        <dbReference type="ARBA" id="ARBA00022906"/>
    </source>
</evidence>
<dbReference type="PANTHER" id="PTHR11562">
    <property type="entry name" value="CATION EFFLUX PROTEIN/ ZINC TRANSPORTER"/>
    <property type="match status" value="1"/>
</dbReference>
<dbReference type="WBParaSite" id="L893_g23759.t1">
    <property type="protein sequence ID" value="L893_g23759.t1"/>
    <property type="gene ID" value="L893_g23759"/>
</dbReference>
<comment type="subcellular location">
    <subcellularLocation>
        <location evidence="1">Membrane</location>
        <topology evidence="1">Multi-pass membrane protein</topology>
    </subcellularLocation>
</comment>
<sequence length="147" mass="16176">MEQDSVETANLAPNPHLLSPTDVKKDCVYRAASLICLILLIVEIVGGSAAGSILLITDGVRLFADYLTHYSTNKNLSPCWRYSEFGLLIACVLFLYALTGVFVFCATQRAMSTEFEIDETLLLIISIIAVLCNIAMLVMHFSKVILI</sequence>
<proteinExistence type="predicted"/>
<dbReference type="SUPFAM" id="SSF161111">
    <property type="entry name" value="Cation efflux protein transmembrane domain-like"/>
    <property type="match status" value="1"/>
</dbReference>
<keyword evidence="3" id="KW-0813">Transport</keyword>
<name>A0A1I7Z7R0_9BILA</name>
<organism evidence="7 8">
    <name type="scientific">Steinernema glaseri</name>
    <dbReference type="NCBI Taxonomy" id="37863"/>
    <lineage>
        <taxon>Eukaryota</taxon>
        <taxon>Metazoa</taxon>
        <taxon>Ecdysozoa</taxon>
        <taxon>Nematoda</taxon>
        <taxon>Chromadorea</taxon>
        <taxon>Rhabditida</taxon>
        <taxon>Tylenchina</taxon>
        <taxon>Panagrolaimomorpha</taxon>
        <taxon>Strongyloidoidea</taxon>
        <taxon>Steinernematidae</taxon>
        <taxon>Steinernema</taxon>
    </lineage>
</organism>
<feature type="transmembrane region" description="Helical" evidence="6">
    <location>
        <begin position="85"/>
        <end position="108"/>
    </location>
</feature>
<keyword evidence="3" id="KW-0406">Ion transport</keyword>
<keyword evidence="5 6" id="KW-0472">Membrane</keyword>
<accession>A0A1I7Z7R0</accession>
<dbReference type="GO" id="GO:0005886">
    <property type="term" value="C:plasma membrane"/>
    <property type="evidence" value="ECO:0007669"/>
    <property type="project" value="TreeGrafter"/>
</dbReference>
<evidence type="ECO:0000313" key="7">
    <source>
        <dbReference type="Proteomes" id="UP000095287"/>
    </source>
</evidence>
<evidence type="ECO:0000313" key="8">
    <source>
        <dbReference type="WBParaSite" id="L893_g23759.t1"/>
    </source>
</evidence>